<dbReference type="RefSeq" id="WP_127703226.1">
    <property type="nucleotide sequence ID" value="NZ_SACK01000001.1"/>
</dbReference>
<keyword evidence="5" id="KW-1185">Reference proteome</keyword>
<protein>
    <submittedName>
        <fullName evidence="4">SDR family NAD(P)-dependent oxidoreductase</fullName>
    </submittedName>
</protein>
<evidence type="ECO:0000313" key="4">
    <source>
        <dbReference type="EMBL" id="RVU02860.1"/>
    </source>
</evidence>
<keyword evidence="2" id="KW-0560">Oxidoreductase</keyword>
<dbReference type="AlphaFoldDB" id="A0A437MYV6"/>
<name>A0A437MYV6_9SPHI</name>
<dbReference type="PRINTS" id="PR00080">
    <property type="entry name" value="SDRFAMILY"/>
</dbReference>
<comment type="similarity">
    <text evidence="1 3">Belongs to the short-chain dehydrogenases/reductases (SDR) family.</text>
</comment>
<evidence type="ECO:0000256" key="2">
    <source>
        <dbReference type="ARBA" id="ARBA00023002"/>
    </source>
</evidence>
<evidence type="ECO:0000256" key="1">
    <source>
        <dbReference type="ARBA" id="ARBA00006484"/>
    </source>
</evidence>
<dbReference type="GO" id="GO:0016491">
    <property type="term" value="F:oxidoreductase activity"/>
    <property type="evidence" value="ECO:0007669"/>
    <property type="project" value="UniProtKB-KW"/>
</dbReference>
<dbReference type="PANTHER" id="PTHR43976:SF16">
    <property type="entry name" value="SHORT-CHAIN DEHYDROGENASE_REDUCTASE FAMILY PROTEIN"/>
    <property type="match status" value="1"/>
</dbReference>
<sequence>MENNIKTWFITGASKGFGLSLVKQLLQAGHNVAATSRNVAALTEAVGITTPNFLPLQVDLGNEDSVGYALYQTKATFKHIDVVINNAGYGIGGSIEELTDRETRDNFEINVFGTLNVIRAVMPYMRYQQSGYIINISSIAGITGTTGWSVYAATKFSVVGLSEVLAQDVAEFGVKVTVVAPGAFRTSFLNENSINYAQHPIDAYTAVRANQARYLQMDGKQSGDPENAAAAIINVAQMDNPPLYLLLGEDAYERAMAKLDRLEKEFLLNEELSKSMAYQG</sequence>
<gene>
    <name evidence="4" type="ORF">EOD41_02680</name>
</gene>
<dbReference type="Proteomes" id="UP000282759">
    <property type="component" value="Unassembled WGS sequence"/>
</dbReference>
<dbReference type="SUPFAM" id="SSF51735">
    <property type="entry name" value="NAD(P)-binding Rossmann-fold domains"/>
    <property type="match status" value="1"/>
</dbReference>
<dbReference type="EMBL" id="SACK01000001">
    <property type="protein sequence ID" value="RVU02860.1"/>
    <property type="molecule type" value="Genomic_DNA"/>
</dbReference>
<dbReference type="Pfam" id="PF00106">
    <property type="entry name" value="adh_short"/>
    <property type="match status" value="1"/>
</dbReference>
<dbReference type="InterPro" id="IPR002347">
    <property type="entry name" value="SDR_fam"/>
</dbReference>
<dbReference type="Gene3D" id="3.40.50.720">
    <property type="entry name" value="NAD(P)-binding Rossmann-like Domain"/>
    <property type="match status" value="1"/>
</dbReference>
<dbReference type="InterPro" id="IPR051911">
    <property type="entry name" value="SDR_oxidoreductase"/>
</dbReference>
<proteinExistence type="inferred from homology"/>
<dbReference type="InterPro" id="IPR020904">
    <property type="entry name" value="Sc_DH/Rdtase_CS"/>
</dbReference>
<dbReference type="PANTHER" id="PTHR43976">
    <property type="entry name" value="SHORT CHAIN DEHYDROGENASE"/>
    <property type="match status" value="1"/>
</dbReference>
<organism evidence="4 5">
    <name type="scientific">Mucilaginibacter limnophilus</name>
    <dbReference type="NCBI Taxonomy" id="1932778"/>
    <lineage>
        <taxon>Bacteria</taxon>
        <taxon>Pseudomonadati</taxon>
        <taxon>Bacteroidota</taxon>
        <taxon>Sphingobacteriia</taxon>
        <taxon>Sphingobacteriales</taxon>
        <taxon>Sphingobacteriaceae</taxon>
        <taxon>Mucilaginibacter</taxon>
    </lineage>
</organism>
<comment type="caution">
    <text evidence="4">The sequence shown here is derived from an EMBL/GenBank/DDBJ whole genome shotgun (WGS) entry which is preliminary data.</text>
</comment>
<evidence type="ECO:0000256" key="3">
    <source>
        <dbReference type="RuleBase" id="RU000363"/>
    </source>
</evidence>
<evidence type="ECO:0000313" key="5">
    <source>
        <dbReference type="Proteomes" id="UP000282759"/>
    </source>
</evidence>
<dbReference type="PRINTS" id="PR00081">
    <property type="entry name" value="GDHRDH"/>
</dbReference>
<dbReference type="CDD" id="cd05374">
    <property type="entry name" value="17beta-HSD-like_SDR_c"/>
    <property type="match status" value="1"/>
</dbReference>
<reference evidence="4 5" key="1">
    <citation type="submission" date="2019-01" db="EMBL/GenBank/DDBJ databases">
        <authorList>
            <person name="Chen W.-M."/>
        </authorList>
    </citation>
    <scope>NUCLEOTIDE SEQUENCE [LARGE SCALE GENOMIC DNA]</scope>
    <source>
        <strain evidence="4 5">YBJ-36</strain>
    </source>
</reference>
<dbReference type="InterPro" id="IPR036291">
    <property type="entry name" value="NAD(P)-bd_dom_sf"/>
</dbReference>
<dbReference type="PROSITE" id="PS00061">
    <property type="entry name" value="ADH_SHORT"/>
    <property type="match status" value="1"/>
</dbReference>
<dbReference type="OrthoDB" id="1235794at2"/>
<accession>A0A437MYV6</accession>